<dbReference type="AlphaFoldDB" id="A0A931HC90"/>
<dbReference type="EMBL" id="JADZGI010000001">
    <property type="protein sequence ID" value="MBH0112799.1"/>
    <property type="molecule type" value="Genomic_DNA"/>
</dbReference>
<protein>
    <submittedName>
        <fullName evidence="1">Uncharacterized protein</fullName>
    </submittedName>
</protein>
<evidence type="ECO:0000313" key="1">
    <source>
        <dbReference type="EMBL" id="MBH0112799.1"/>
    </source>
</evidence>
<reference evidence="1" key="1">
    <citation type="submission" date="2020-11" db="EMBL/GenBank/DDBJ databases">
        <title>Novosphingobium aureum sp. nov., a marine bacterium isolated from sediment of a salt flat.</title>
        <authorList>
            <person name="Yoo Y."/>
            <person name="Kim J.-J."/>
        </authorList>
    </citation>
    <scope>NUCLEOTIDE SEQUENCE</scope>
    <source>
        <strain evidence="1">YJ-S2-02</strain>
    </source>
</reference>
<evidence type="ECO:0000313" key="2">
    <source>
        <dbReference type="Proteomes" id="UP000617634"/>
    </source>
</evidence>
<comment type="caution">
    <text evidence="1">The sequence shown here is derived from an EMBL/GenBank/DDBJ whole genome shotgun (WGS) entry which is preliminary data.</text>
</comment>
<name>A0A931HC90_9SPHN</name>
<proteinExistence type="predicted"/>
<sequence length="197" mass="21001">MSAIKDMTQLGRLVARSHGWDAARAFKAQALSEPERATLSQGALDLLRLLPAVPMSSALLSAALAVSLERRIDAPVHVVTGALSVNSSEIFGADASVEDMASPAWNGHAWVMIGSHVVDIALFRIAYSAQGPAPLAKHVDLVFGPGKGLYVDEWKRTRRVGLDYAPARVLSAEEVTALMGHAFHLIKQARADTPSGE</sequence>
<keyword evidence="2" id="KW-1185">Reference proteome</keyword>
<accession>A0A931HC90</accession>
<organism evidence="1 2">
    <name type="scientific">Novosphingobium aureum</name>
    <dbReference type="NCBI Taxonomy" id="2792964"/>
    <lineage>
        <taxon>Bacteria</taxon>
        <taxon>Pseudomonadati</taxon>
        <taxon>Pseudomonadota</taxon>
        <taxon>Alphaproteobacteria</taxon>
        <taxon>Sphingomonadales</taxon>
        <taxon>Sphingomonadaceae</taxon>
        <taxon>Novosphingobium</taxon>
    </lineage>
</organism>
<dbReference type="Proteomes" id="UP000617634">
    <property type="component" value="Unassembled WGS sequence"/>
</dbReference>
<gene>
    <name evidence="1" type="ORF">I5E68_07525</name>
</gene>
<dbReference type="RefSeq" id="WP_197162573.1">
    <property type="nucleotide sequence ID" value="NZ_JADZGI010000001.1"/>
</dbReference>